<keyword evidence="2" id="KW-1185">Reference proteome</keyword>
<dbReference type="InterPro" id="IPR027883">
    <property type="entry name" value="Redic1-like"/>
</dbReference>
<dbReference type="CTD" id="283461"/>
<reference evidence="3" key="1">
    <citation type="submission" date="2025-08" db="UniProtKB">
        <authorList>
            <consortium name="RefSeq"/>
        </authorList>
    </citation>
    <scope>IDENTIFICATION</scope>
    <source>
        <tissue evidence="3">Liver</tissue>
    </source>
</reference>
<dbReference type="KEGG" id="pbi:112540492"/>
<accession>A0A9F5IJV2</accession>
<feature type="region of interest" description="Disordered" evidence="1">
    <location>
        <begin position="565"/>
        <end position="588"/>
    </location>
</feature>
<feature type="compositionally biased region" description="Polar residues" evidence="1">
    <location>
        <begin position="565"/>
        <end position="583"/>
    </location>
</feature>
<organism evidence="2 3">
    <name type="scientific">Python bivittatus</name>
    <name type="common">Burmese python</name>
    <name type="synonym">Python molurus bivittatus</name>
    <dbReference type="NCBI Taxonomy" id="176946"/>
    <lineage>
        <taxon>Eukaryota</taxon>
        <taxon>Metazoa</taxon>
        <taxon>Chordata</taxon>
        <taxon>Craniata</taxon>
        <taxon>Vertebrata</taxon>
        <taxon>Euteleostomi</taxon>
        <taxon>Lepidosauria</taxon>
        <taxon>Squamata</taxon>
        <taxon>Bifurcata</taxon>
        <taxon>Unidentata</taxon>
        <taxon>Episquamata</taxon>
        <taxon>Toxicofera</taxon>
        <taxon>Serpentes</taxon>
        <taxon>Henophidia</taxon>
        <taxon>Pythonidae</taxon>
        <taxon>Python</taxon>
    </lineage>
</organism>
<dbReference type="OrthoDB" id="6430388at2759"/>
<protein>
    <submittedName>
        <fullName evidence="3">Uncharacterized protein C12orf40 homolog</fullName>
    </submittedName>
</protein>
<dbReference type="AlphaFoldDB" id="A0A9F5IJV2"/>
<name>A0A9F5IJV2_PYTBI</name>
<sequence>MNWVGGSRRRIMLTKERRKQKDFFEKEKLKSKIKLLGVSPCKSSAVSLDLLNLYVVNQISTKKENTDSIRKPIHVDINRETQIPLRKQNVEFPKSPECRPTKLFLDDIQHRIQEEILDNRRKYLSEKASVHSDDLGTSLPVNSKDEDLWLSTVAYRSGEFSAPDSDAPAGLCFQQLNSSHFAFSSPSPGYVNSVDKDFGNSQANREEPLFGTVNDMVKTSQDADFQPIASLFEEENQPFLAFPPSQSYCSFANESHTDQLFTDFGDAEGMLSKHSLYDSDKMHQATSPARRGAAERDLASILTAPEMICSLNNQSLNAVNQKSVWSQFKDYGIQERNPVEFSDRQKLTMFFKNTGKCLQCKDEGQADPNMNYLKIFEHEALEKEVYSDFDQHPKQRRQNELLLFRVSLYKLRIVVVCCSDDDSQLSSQSPTYSPKQADSYTSSSSDESKVGEWNEEASCDSEGSSKHPCSGSGNQRTKYVCQFDGGPWNTANIQPQAKSAPIPRKNTLDRAGLQLSDMDRKGKHDVSSQTETYAEPVEKSNAAVQCDIIRVCNCKDELSFDRSAETVTSTSKAETTGGQSIPSDSPAFQPKSSNLLFTKNVSPETDCFIVSGKVSLAQCNQ</sequence>
<evidence type="ECO:0000313" key="3">
    <source>
        <dbReference type="RefSeq" id="XP_025021677.1"/>
    </source>
</evidence>
<proteinExistence type="predicted"/>
<dbReference type="RefSeq" id="XP_025021677.1">
    <property type="nucleotide sequence ID" value="XM_025165909.1"/>
</dbReference>
<dbReference type="PANTHER" id="PTHR35158">
    <property type="entry name" value="CDNA SEQUENCE CN725425"/>
    <property type="match status" value="1"/>
</dbReference>
<gene>
    <name evidence="3" type="primary">CUNH12orf40</name>
</gene>
<dbReference type="Pfam" id="PF15089">
    <property type="entry name" value="Redic1-like"/>
    <property type="match status" value="1"/>
</dbReference>
<dbReference type="GeneID" id="112540492"/>
<dbReference type="PANTHER" id="PTHR35158:SF1">
    <property type="entry name" value="CDNA SEQUENCE CN725425"/>
    <property type="match status" value="1"/>
</dbReference>
<feature type="region of interest" description="Disordered" evidence="1">
    <location>
        <begin position="422"/>
        <end position="473"/>
    </location>
</feature>
<dbReference type="OMA" id="FPKSPEC"/>
<evidence type="ECO:0000313" key="2">
    <source>
        <dbReference type="Proteomes" id="UP000695026"/>
    </source>
</evidence>
<dbReference type="Proteomes" id="UP000695026">
    <property type="component" value="Unplaced"/>
</dbReference>
<evidence type="ECO:0000256" key="1">
    <source>
        <dbReference type="SAM" id="MobiDB-lite"/>
    </source>
</evidence>